<gene>
    <name evidence="2" type="ORF">E4680_00545</name>
</gene>
<protein>
    <submittedName>
        <fullName evidence="2">SagB/ThcOx family dehydrogenase</fullName>
    </submittedName>
</protein>
<dbReference type="InterPro" id="IPR000415">
    <property type="entry name" value="Nitroreductase-like"/>
</dbReference>
<dbReference type="Proteomes" id="UP000297890">
    <property type="component" value="Unassembled WGS sequence"/>
</dbReference>
<keyword evidence="3" id="KW-1185">Reference proteome</keyword>
<dbReference type="Gene3D" id="3.40.109.10">
    <property type="entry name" value="NADH Oxidase"/>
    <property type="match status" value="2"/>
</dbReference>
<comment type="caution">
    <text evidence="2">The sequence shown here is derived from an EMBL/GenBank/DDBJ whole genome shotgun (WGS) entry which is preliminary data.</text>
</comment>
<evidence type="ECO:0000313" key="2">
    <source>
        <dbReference type="EMBL" id="TFZ84067.1"/>
    </source>
</evidence>
<dbReference type="PANTHER" id="PTHR42741:SF3">
    <property type="entry name" value="NITROREDUCTASE FAMILY PROTEIN"/>
    <property type="match status" value="1"/>
</dbReference>
<evidence type="ECO:0000313" key="3">
    <source>
        <dbReference type="Proteomes" id="UP000297890"/>
    </source>
</evidence>
<dbReference type="PANTHER" id="PTHR42741">
    <property type="entry name" value="NITROREDUCTASE FAMILY PROTEIN"/>
    <property type="match status" value="1"/>
</dbReference>
<name>A0A4Z0FE04_9GAMM</name>
<sequence>MSEAAVGITPWEYHQRTWHHLDRYAAGPQTLDWDAQPDPFRRYDGCPEIPLSLTPTSANVSFGNLHRPGAVLPAPLDRAGLGRLLELALGLSAWKQYGPDRWALRCNPSSGNLHPTEGYLVCRALPDLADGVYHYRADAHLLEQRAAVGSGPSADGSVALLGLTSIHWREAWKYGERAYRYCQLDVGHAVAALSYAAALLGWRLQSLTHWPDAAVAALLGVDRPTDGAEAEHPDLLLAVDTGPAGAPPEADAWLAWARDAEWQGRPNVLDHRPLYQWPVIEAVSHAADKPATPVFFPMMHDAPAVRPAAGDERPAMAVIRERRSAQAYDPAGTMPLATLEALLDRFVPRADVPPWAALPESDRLHLLLFVHRVDGLTPGLYALPRSAAGRALLLGALDARFAWKSCPELNLGEAPLYRLASGDMRRTAGLLCCHQAIAAQGAVTFMLLGEWGTDLDDEPWRYRWRHWEAGALGQTLYLNAEAASLRGTGIGCYFDPAVHEILGLSDRRLQSFYHFTIGRPLLDVRIQSLPPYAHLRRE</sequence>
<reference evidence="2 3" key="1">
    <citation type="journal article" date="2019" name="ISME J.">
        <title>Candidatus Macondimonas diazotrophica, a novel gammaproteobacterial genus dominating crude-oil-contaminated coastal sediments.</title>
        <authorList>
            <person name="Karthikeyan S."/>
            <person name="Konstantinidis K."/>
        </authorList>
    </citation>
    <scope>NUCLEOTIDE SEQUENCE [LARGE SCALE GENOMIC DNA]</scope>
    <source>
        <strain evidence="2 3">KTK01</strain>
    </source>
</reference>
<dbReference type="RefSeq" id="WP_135280427.1">
    <property type="nucleotide sequence ID" value="NZ_SRIO01000001.1"/>
</dbReference>
<dbReference type="CDD" id="cd02142">
    <property type="entry name" value="McbC_SagB-like_oxidoreductase"/>
    <property type="match status" value="1"/>
</dbReference>
<dbReference type="Pfam" id="PF00881">
    <property type="entry name" value="Nitroreductase"/>
    <property type="match status" value="1"/>
</dbReference>
<feature type="domain" description="Nitroreductase" evidence="1">
    <location>
        <begin position="73"/>
        <end position="222"/>
    </location>
</feature>
<accession>A0A4Z0FE04</accession>
<dbReference type="OrthoDB" id="9801593at2"/>
<evidence type="ECO:0000259" key="1">
    <source>
        <dbReference type="Pfam" id="PF00881"/>
    </source>
</evidence>
<dbReference type="SUPFAM" id="SSF55469">
    <property type="entry name" value="FMN-dependent nitroreductase-like"/>
    <property type="match status" value="2"/>
</dbReference>
<dbReference type="EMBL" id="SRIO01000001">
    <property type="protein sequence ID" value="TFZ84067.1"/>
    <property type="molecule type" value="Genomic_DNA"/>
</dbReference>
<dbReference type="AlphaFoldDB" id="A0A4Z0FE04"/>
<dbReference type="GO" id="GO:0016491">
    <property type="term" value="F:oxidoreductase activity"/>
    <property type="evidence" value="ECO:0007669"/>
    <property type="project" value="InterPro"/>
</dbReference>
<organism evidence="2 3">
    <name type="scientific">Candidatus Macondimonas diazotrophica</name>
    <dbReference type="NCBI Taxonomy" id="2305248"/>
    <lineage>
        <taxon>Bacteria</taxon>
        <taxon>Pseudomonadati</taxon>
        <taxon>Pseudomonadota</taxon>
        <taxon>Gammaproteobacteria</taxon>
        <taxon>Chromatiales</taxon>
        <taxon>Ectothiorhodospiraceae</taxon>
        <taxon>Candidatus Macondimonas</taxon>
    </lineage>
</organism>
<proteinExistence type="predicted"/>
<dbReference type="InterPro" id="IPR029479">
    <property type="entry name" value="Nitroreductase"/>
</dbReference>